<gene>
    <name evidence="3" type="ORF">BHF71_01200</name>
</gene>
<dbReference type="GO" id="GO:0008137">
    <property type="term" value="F:NADH dehydrogenase (ubiquinone) activity"/>
    <property type="evidence" value="ECO:0007669"/>
    <property type="project" value="UniProtKB-UniRule"/>
</dbReference>
<reference evidence="3 4" key="1">
    <citation type="submission" date="2016-09" db="EMBL/GenBank/DDBJ databases">
        <title>Draft genome sequence for the type strain of Vulcanibacillus modesticaldus BR, a strictly anaerobic, moderately thermophilic, and nitrate-reducing bacterium from deep sea-hydrothermal vents of the Mid-Atlantic Ridge.</title>
        <authorList>
            <person name="Abin C.A."/>
            <person name="Hollibaugh J.T."/>
        </authorList>
    </citation>
    <scope>NUCLEOTIDE SEQUENCE [LARGE SCALE GENOMIC DNA]</scope>
    <source>
        <strain evidence="3 4">BR</strain>
    </source>
</reference>
<dbReference type="InterPro" id="IPR042106">
    <property type="entry name" value="Nuo/plastoQ_OxRdtase_6_NuoJ"/>
</dbReference>
<organism evidence="3 4">
    <name type="scientific">Vulcanibacillus modesticaldus</name>
    <dbReference type="NCBI Taxonomy" id="337097"/>
    <lineage>
        <taxon>Bacteria</taxon>
        <taxon>Bacillati</taxon>
        <taxon>Bacillota</taxon>
        <taxon>Bacilli</taxon>
        <taxon>Bacillales</taxon>
        <taxon>Bacillaceae</taxon>
        <taxon>Vulcanibacillus</taxon>
    </lineage>
</organism>
<evidence type="ECO:0000256" key="2">
    <source>
        <dbReference type="RuleBase" id="RU004429"/>
    </source>
</evidence>
<dbReference type="Gene3D" id="1.20.120.1200">
    <property type="entry name" value="NADH-ubiquinone/plastoquinone oxidoreductase chain 6, subunit NuoJ"/>
    <property type="match status" value="1"/>
</dbReference>
<dbReference type="Pfam" id="PF00499">
    <property type="entry name" value="Oxidored_q3"/>
    <property type="match status" value="1"/>
</dbReference>
<keyword evidence="2" id="KW-0874">Quinone</keyword>
<dbReference type="OrthoDB" id="9814997at2"/>
<dbReference type="Proteomes" id="UP000243739">
    <property type="component" value="Unassembled WGS sequence"/>
</dbReference>
<comment type="function">
    <text evidence="2">NDH-1 shuttles electrons from NADH, via FMN and iron-sulfur (Fe-S) centers, to quinones in the respiratory chain. Couples the redox reaction to proton translocation (for every two electrons transferred, four hydrogen ions are translocated across the cytoplasmic membrane), and thus conserves the redox energy in a proton gradient.</text>
</comment>
<name>A0A1D2YVS3_9BACI</name>
<feature type="transmembrane region" description="Helical" evidence="2">
    <location>
        <begin position="55"/>
        <end position="72"/>
    </location>
</feature>
<keyword evidence="2" id="KW-0812">Transmembrane</keyword>
<dbReference type="PANTHER" id="PTHR33269:SF17">
    <property type="entry name" value="NADH-UBIQUINONE OXIDOREDUCTASE CHAIN 6"/>
    <property type="match status" value="1"/>
</dbReference>
<keyword evidence="2" id="KW-1133">Transmembrane helix</keyword>
<accession>A0A1D2YVS3</accession>
<evidence type="ECO:0000313" key="3">
    <source>
        <dbReference type="EMBL" id="OEF99822.1"/>
    </source>
</evidence>
<dbReference type="STRING" id="337097.BHF71_01200"/>
<dbReference type="EMBL" id="MIJF01000013">
    <property type="protein sequence ID" value="OEF99822.1"/>
    <property type="molecule type" value="Genomic_DNA"/>
</dbReference>
<dbReference type="AlphaFoldDB" id="A0A1D2YVS3"/>
<evidence type="ECO:0000313" key="4">
    <source>
        <dbReference type="Proteomes" id="UP000243739"/>
    </source>
</evidence>
<dbReference type="NCBIfam" id="NF005168">
    <property type="entry name" value="PRK06638.2-3"/>
    <property type="match status" value="1"/>
</dbReference>
<feature type="transmembrane region" description="Helical" evidence="2">
    <location>
        <begin position="6"/>
        <end position="25"/>
    </location>
</feature>
<dbReference type="PANTHER" id="PTHR33269">
    <property type="entry name" value="NADH-UBIQUINONE OXIDOREDUCTASE CHAIN 6"/>
    <property type="match status" value="1"/>
</dbReference>
<keyword evidence="4" id="KW-1185">Reference proteome</keyword>
<protein>
    <recommendedName>
        <fullName evidence="2">NADH-quinone oxidoreductase subunit J</fullName>
        <ecNumber evidence="2">7.1.1.-</ecNumber>
    </recommendedName>
</protein>
<sequence>MTGEYIAFFIFALMAISGAVLMLNLDRVIHMVLSIGLSFIGVAGLFVLLKAEFLAFVQILIYAGAITIMMALGTMMTSQHKEDKKLKRKGHTIFAILGATIIGLILLNGIRTTSWPNEAANLGEDNVIEIGMAMFTKHVIPFELASLLLLVALMGAIVLAKKESDK</sequence>
<keyword evidence="2" id="KW-0472">Membrane</keyword>
<dbReference type="RefSeq" id="WP_069656309.1">
    <property type="nucleotide sequence ID" value="NZ_MIJF01000013.1"/>
</dbReference>
<comment type="catalytic activity">
    <reaction evidence="2">
        <text>a quinone + NADH + 5 H(+)(in) = a quinol + NAD(+) + 4 H(+)(out)</text>
        <dbReference type="Rhea" id="RHEA:57888"/>
        <dbReference type="ChEBI" id="CHEBI:15378"/>
        <dbReference type="ChEBI" id="CHEBI:24646"/>
        <dbReference type="ChEBI" id="CHEBI:57540"/>
        <dbReference type="ChEBI" id="CHEBI:57945"/>
        <dbReference type="ChEBI" id="CHEBI:132124"/>
    </reaction>
</comment>
<proteinExistence type="inferred from homology"/>
<comment type="similarity">
    <text evidence="1 2">Belongs to the complex I subunit 6 family.</text>
</comment>
<dbReference type="GO" id="GO:0048038">
    <property type="term" value="F:quinone binding"/>
    <property type="evidence" value="ECO:0007669"/>
    <property type="project" value="UniProtKB-UniRule"/>
</dbReference>
<keyword evidence="2" id="KW-1003">Cell membrane</keyword>
<keyword evidence="3" id="KW-0830">Ubiquinone</keyword>
<keyword evidence="2" id="KW-0520">NAD</keyword>
<feature type="transmembrane region" description="Helical" evidence="2">
    <location>
        <begin position="32"/>
        <end position="49"/>
    </location>
</feature>
<feature type="transmembrane region" description="Helical" evidence="2">
    <location>
        <begin position="93"/>
        <end position="110"/>
    </location>
</feature>
<evidence type="ECO:0000256" key="1">
    <source>
        <dbReference type="ARBA" id="ARBA00005698"/>
    </source>
</evidence>
<dbReference type="EC" id="7.1.1.-" evidence="2"/>
<dbReference type="InterPro" id="IPR001457">
    <property type="entry name" value="NADH_UbQ/plastoQ_OxRdtase_su6"/>
</dbReference>
<comment type="subcellular location">
    <subcellularLocation>
        <location evidence="2">Cell membrane</location>
        <topology evidence="2">Multi-pass membrane protein</topology>
    </subcellularLocation>
</comment>
<comment type="caution">
    <text evidence="3">The sequence shown here is derived from an EMBL/GenBank/DDBJ whole genome shotgun (WGS) entry which is preliminary data.</text>
</comment>
<feature type="transmembrane region" description="Helical" evidence="2">
    <location>
        <begin position="139"/>
        <end position="160"/>
    </location>
</feature>
<dbReference type="GO" id="GO:0005886">
    <property type="term" value="C:plasma membrane"/>
    <property type="evidence" value="ECO:0007669"/>
    <property type="project" value="UniProtKB-SubCell"/>
</dbReference>